<accession>A0A4Y2W8H1</accession>
<evidence type="ECO:0000313" key="1">
    <source>
        <dbReference type="EMBL" id="GBO33725.1"/>
    </source>
</evidence>
<dbReference type="AlphaFoldDB" id="A0A4Y2W8H1"/>
<dbReference type="EMBL" id="BGPR01057388">
    <property type="protein sequence ID" value="GBO33725.1"/>
    <property type="molecule type" value="Genomic_DNA"/>
</dbReference>
<dbReference type="Proteomes" id="UP000499080">
    <property type="component" value="Unassembled WGS sequence"/>
</dbReference>
<reference evidence="1 2" key="1">
    <citation type="journal article" date="2019" name="Sci. Rep.">
        <title>Orb-weaving spider Araneus ventricosus genome elucidates the spidroin gene catalogue.</title>
        <authorList>
            <person name="Kono N."/>
            <person name="Nakamura H."/>
            <person name="Ohtoshi R."/>
            <person name="Moran D.A.P."/>
            <person name="Shinohara A."/>
            <person name="Yoshida Y."/>
            <person name="Fujiwara M."/>
            <person name="Mori M."/>
            <person name="Tomita M."/>
            <person name="Arakawa K."/>
        </authorList>
    </citation>
    <scope>NUCLEOTIDE SEQUENCE [LARGE SCALE GENOMIC DNA]</scope>
</reference>
<organism evidence="1 2">
    <name type="scientific">Araneus ventricosus</name>
    <name type="common">Orbweaver spider</name>
    <name type="synonym">Epeira ventricosa</name>
    <dbReference type="NCBI Taxonomy" id="182803"/>
    <lineage>
        <taxon>Eukaryota</taxon>
        <taxon>Metazoa</taxon>
        <taxon>Ecdysozoa</taxon>
        <taxon>Arthropoda</taxon>
        <taxon>Chelicerata</taxon>
        <taxon>Arachnida</taxon>
        <taxon>Araneae</taxon>
        <taxon>Araneomorphae</taxon>
        <taxon>Entelegynae</taxon>
        <taxon>Araneoidea</taxon>
        <taxon>Araneidae</taxon>
        <taxon>Araneus</taxon>
    </lineage>
</organism>
<evidence type="ECO:0000313" key="2">
    <source>
        <dbReference type="Proteomes" id="UP000499080"/>
    </source>
</evidence>
<comment type="caution">
    <text evidence="1">The sequence shown here is derived from an EMBL/GenBank/DDBJ whole genome shotgun (WGS) entry which is preliminary data.</text>
</comment>
<protein>
    <submittedName>
        <fullName evidence="1">Uncharacterized protein</fullName>
    </submittedName>
</protein>
<keyword evidence="2" id="KW-1185">Reference proteome</keyword>
<sequence>MGGYTGNLLIGKLDKKMLLPFLGYNVYRENDAPCPCDYNHTAAEPIGWTWDHVYRQNAAPGPCAYNHTAAELVGWTWDHVYRQNAAPCPCAYNHTAAEPVGWTWDHVYRQNAAPCPCSCNHYSYCTSWIMDMGIFTDKHTHIIPDFSNSERPET</sequence>
<gene>
    <name evidence="1" type="ORF">AVEN_234594_1</name>
</gene>
<proteinExistence type="predicted"/>
<name>A0A4Y2W8H1_ARAVE</name>